<name>A0A5B0SNH8_PUCGR</name>
<feature type="compositionally biased region" description="Acidic residues" evidence="1">
    <location>
        <begin position="347"/>
        <end position="357"/>
    </location>
</feature>
<dbReference type="Proteomes" id="UP000325313">
    <property type="component" value="Unassembled WGS sequence"/>
</dbReference>
<evidence type="ECO:0000313" key="4">
    <source>
        <dbReference type="Proteomes" id="UP000325313"/>
    </source>
</evidence>
<accession>A0A5B0SNH8</accession>
<comment type="caution">
    <text evidence="3">The sequence shown here is derived from an EMBL/GenBank/DDBJ whole genome shotgun (WGS) entry which is preliminary data.</text>
</comment>
<dbReference type="Pfam" id="PF18802">
    <property type="entry name" value="CxC1"/>
    <property type="match status" value="1"/>
</dbReference>
<feature type="domain" description="CxC1-like cysteine cluster associated with KDZ transposases" evidence="2">
    <location>
        <begin position="125"/>
        <end position="227"/>
    </location>
</feature>
<sequence length="357" mass="40620">MASRRRVGFVIARGPGTRQQRSPSPATLARSIGMVAHLTDGRNRHPPPQPAISGATQTTEEWVDVDMFDPEGEGQYEDMNQNNPPLPPNFPSNYARRRDRLVLAWKQLENAMTAAYFLCQYHTKNWTSSQTYLLPITECTCPPELVKTRELDLIHTHDRISKHKLNFCSCIPDPIRLVHYGYISASPTTPRTAFSIPTLQLYQSLWHESSLPYTSFVSGITSHQDTRHREKLKARGHQGNSRNLRIPFSQALDIFNRIQILRTEMLHKTLAVTIQDQWASTCPLCFGPEAEDEQATNEEPYAIIAMDGNFQHRHHRYASKDVPTEADYPPNFIPPSQIHGHQQNDETTADDTEGLEV</sequence>
<feature type="region of interest" description="Disordered" evidence="1">
    <location>
        <begin position="322"/>
        <end position="357"/>
    </location>
</feature>
<protein>
    <recommendedName>
        <fullName evidence="2">CxC1-like cysteine cluster associated with KDZ transposases domain-containing protein</fullName>
    </recommendedName>
</protein>
<dbReference type="EMBL" id="VDEP01000001">
    <property type="protein sequence ID" value="KAA1138969.1"/>
    <property type="molecule type" value="Genomic_DNA"/>
</dbReference>
<evidence type="ECO:0000256" key="1">
    <source>
        <dbReference type="SAM" id="MobiDB-lite"/>
    </source>
</evidence>
<dbReference type="AlphaFoldDB" id="A0A5B0SNH8"/>
<reference evidence="3 4" key="1">
    <citation type="submission" date="2019-05" db="EMBL/GenBank/DDBJ databases">
        <title>Emergence of the Ug99 lineage of the wheat stem rust pathogen through somatic hybridization.</title>
        <authorList>
            <person name="Li F."/>
            <person name="Upadhyaya N.M."/>
            <person name="Sperschneider J."/>
            <person name="Matny O."/>
            <person name="Nguyen-Phuc H."/>
            <person name="Mago R."/>
            <person name="Raley C."/>
            <person name="Miller M.E."/>
            <person name="Silverstein K.A.T."/>
            <person name="Henningsen E."/>
            <person name="Hirsch C.D."/>
            <person name="Visser B."/>
            <person name="Pretorius Z.A."/>
            <person name="Steffenson B.J."/>
            <person name="Schwessinger B."/>
            <person name="Dodds P.N."/>
            <person name="Figueroa M."/>
        </authorList>
    </citation>
    <scope>NUCLEOTIDE SEQUENCE [LARGE SCALE GENOMIC DNA]</scope>
    <source>
        <strain evidence="3 4">Ug99</strain>
    </source>
</reference>
<dbReference type="PANTHER" id="PTHR33096">
    <property type="entry name" value="CXC2 DOMAIN-CONTAINING PROTEIN"/>
    <property type="match status" value="1"/>
</dbReference>
<gene>
    <name evidence="3" type="ORF">PGTUg99_031943</name>
</gene>
<organism evidence="3 4">
    <name type="scientific">Puccinia graminis f. sp. tritici</name>
    <dbReference type="NCBI Taxonomy" id="56615"/>
    <lineage>
        <taxon>Eukaryota</taxon>
        <taxon>Fungi</taxon>
        <taxon>Dikarya</taxon>
        <taxon>Basidiomycota</taxon>
        <taxon>Pucciniomycotina</taxon>
        <taxon>Pucciniomycetes</taxon>
        <taxon>Pucciniales</taxon>
        <taxon>Pucciniaceae</taxon>
        <taxon>Puccinia</taxon>
    </lineage>
</organism>
<evidence type="ECO:0000259" key="2">
    <source>
        <dbReference type="Pfam" id="PF18802"/>
    </source>
</evidence>
<proteinExistence type="predicted"/>
<dbReference type="InterPro" id="IPR041320">
    <property type="entry name" value="CxC1"/>
</dbReference>
<evidence type="ECO:0000313" key="3">
    <source>
        <dbReference type="EMBL" id="KAA1138969.1"/>
    </source>
</evidence>
<dbReference type="PANTHER" id="PTHR33096:SF1">
    <property type="entry name" value="CXC1-LIKE CYSTEINE CLUSTER ASSOCIATED WITH KDZ TRANSPOSASES DOMAIN-CONTAINING PROTEIN"/>
    <property type="match status" value="1"/>
</dbReference>